<dbReference type="NCBIfam" id="TIGR01443">
    <property type="entry name" value="intein_Cterm"/>
    <property type="match status" value="1"/>
</dbReference>
<keyword evidence="2" id="KW-1185">Reference proteome</keyword>
<reference evidence="2" key="1">
    <citation type="journal article" date="2019" name="Int. J. Syst. Evol. Microbiol.">
        <title>The Global Catalogue of Microorganisms (GCM) 10K type strain sequencing project: providing services to taxonomists for standard genome sequencing and annotation.</title>
        <authorList>
            <consortium name="The Broad Institute Genomics Platform"/>
            <consortium name="The Broad Institute Genome Sequencing Center for Infectious Disease"/>
            <person name="Wu L."/>
            <person name="Ma J."/>
        </authorList>
    </citation>
    <scope>NUCLEOTIDE SEQUENCE [LARGE SCALE GENOMIC DNA]</scope>
    <source>
        <strain evidence="2">NBRC 109019</strain>
    </source>
</reference>
<evidence type="ECO:0000313" key="2">
    <source>
        <dbReference type="Proteomes" id="UP001321477"/>
    </source>
</evidence>
<gene>
    <name evidence="1" type="ORF">GCM10025870_01160</name>
</gene>
<dbReference type="Pfam" id="PF07591">
    <property type="entry name" value="PT-HINT"/>
    <property type="match status" value="1"/>
</dbReference>
<dbReference type="Gene3D" id="2.170.16.10">
    <property type="entry name" value="Hedgehog/Intein (Hint) domain"/>
    <property type="match status" value="1"/>
</dbReference>
<dbReference type="SUPFAM" id="SSF51294">
    <property type="entry name" value="Hedgehog/intein (Hint) domain"/>
    <property type="match status" value="1"/>
</dbReference>
<dbReference type="Proteomes" id="UP001321477">
    <property type="component" value="Chromosome"/>
</dbReference>
<dbReference type="EMBL" id="AP027734">
    <property type="protein sequence ID" value="BDZ53043.1"/>
    <property type="molecule type" value="Genomic_DNA"/>
</dbReference>
<dbReference type="CDD" id="cd20692">
    <property type="entry name" value="CdiA-CT_Ec-like"/>
    <property type="match status" value="1"/>
</dbReference>
<name>A0ABM8GX57_9MICO</name>
<organism evidence="1 2">
    <name type="scientific">Agromyces marinus</name>
    <dbReference type="NCBI Taxonomy" id="1389020"/>
    <lineage>
        <taxon>Bacteria</taxon>
        <taxon>Bacillati</taxon>
        <taxon>Actinomycetota</taxon>
        <taxon>Actinomycetes</taxon>
        <taxon>Micrococcales</taxon>
        <taxon>Microbacteriaceae</taxon>
        <taxon>Agromyces</taxon>
    </lineage>
</organism>
<dbReference type="RefSeq" id="WP_234659007.1">
    <property type="nucleotide sequence ID" value="NZ_AP027734.1"/>
</dbReference>
<evidence type="ECO:0008006" key="3">
    <source>
        <dbReference type="Google" id="ProtNLM"/>
    </source>
</evidence>
<protein>
    <recommendedName>
        <fullName evidence="3">Intein C-terminal splicing domain-containing protein</fullName>
    </recommendedName>
</protein>
<sequence length="425" mass="43156">MTSSDPSGLLALGATDYADVKGKSFTSTANGTVQASPPKTVKPAVTDWWSGAMRWVDENQAEIAGFVAGTIVGIGVTAGCLAATGGVGSVGCVVAGGAAGGAVGGAITNLWKTQVTRTQQFSWGALGADTLMGGVFGAVGGFAGAGVGVAASRLAASAASPAARAAAKAVSCVVNSFVPGTAVLMADGTTQPIEDVQLGDEVLATDPETRETGPRAVTALITGEGEKDLTTITIADHDGHETGSLVATDGHPFWVPAAGAWVDASDLLSGDWMQTAAGTLVQVTAVQHDHREQTVHNLTVADTHTYYVAIGADAVLVHNCGEAVLVPSKSFEAARNTALDLLGEINPATRHPHVGSLESATSTFGRVTGFTTRVDGVWKSFRLDFDPAKGPHINVQVGKGAAAQKWAVPWEGSEADFVRILGGNS</sequence>
<dbReference type="CDD" id="cd00081">
    <property type="entry name" value="Hint"/>
    <property type="match status" value="1"/>
</dbReference>
<dbReference type="InterPro" id="IPR030934">
    <property type="entry name" value="Intein_C"/>
</dbReference>
<evidence type="ECO:0000313" key="1">
    <source>
        <dbReference type="EMBL" id="BDZ53043.1"/>
    </source>
</evidence>
<accession>A0ABM8GX57</accession>
<dbReference type="PROSITE" id="PS50818">
    <property type="entry name" value="INTEIN_C_TER"/>
    <property type="match status" value="1"/>
</dbReference>
<proteinExistence type="predicted"/>
<dbReference type="InterPro" id="IPR036844">
    <property type="entry name" value="Hint_dom_sf"/>
</dbReference>